<dbReference type="STRING" id="4072.A0A2G3A4T4"/>
<reference evidence="6 7" key="2">
    <citation type="journal article" date="2017" name="Genome Biol.">
        <title>New reference genome sequences of hot pepper reveal the massive evolution of plant disease-resistance genes by retroduplication.</title>
        <authorList>
            <person name="Kim S."/>
            <person name="Park J."/>
            <person name="Yeom S.I."/>
            <person name="Kim Y.M."/>
            <person name="Seo E."/>
            <person name="Kim K.T."/>
            <person name="Kim M.S."/>
            <person name="Lee J.M."/>
            <person name="Cheong K."/>
            <person name="Shin H.S."/>
            <person name="Kim S.B."/>
            <person name="Han K."/>
            <person name="Lee J."/>
            <person name="Park M."/>
            <person name="Lee H.A."/>
            <person name="Lee H.Y."/>
            <person name="Lee Y."/>
            <person name="Oh S."/>
            <person name="Lee J.H."/>
            <person name="Choi E."/>
            <person name="Choi E."/>
            <person name="Lee S.E."/>
            <person name="Jeon J."/>
            <person name="Kim H."/>
            <person name="Choi G."/>
            <person name="Song H."/>
            <person name="Lee J."/>
            <person name="Lee S.C."/>
            <person name="Kwon J.K."/>
            <person name="Lee H.Y."/>
            <person name="Koo N."/>
            <person name="Hong Y."/>
            <person name="Kim R.W."/>
            <person name="Kang W.H."/>
            <person name="Huh J.H."/>
            <person name="Kang B.C."/>
            <person name="Yang T.J."/>
            <person name="Lee Y.H."/>
            <person name="Bennetzen J.L."/>
            <person name="Choi D."/>
        </authorList>
    </citation>
    <scope>NUCLEOTIDE SEQUENCE [LARGE SCALE GENOMIC DNA]</scope>
    <source>
        <strain evidence="7">cv. CM334</strain>
    </source>
</reference>
<dbReference type="GO" id="GO:0031429">
    <property type="term" value="C:box H/ACA snoRNP complex"/>
    <property type="evidence" value="ECO:0000318"/>
    <property type="project" value="GO_Central"/>
</dbReference>
<name>A0A2G3A4T4_CAPAN</name>
<comment type="similarity">
    <text evidence="1">Belongs to the NOP10 family.</text>
</comment>
<dbReference type="AlphaFoldDB" id="A0A2G3A4T4"/>
<dbReference type="EMBL" id="AYRZ02000002">
    <property type="protein sequence ID" value="PHT89228.1"/>
    <property type="molecule type" value="Genomic_DNA"/>
</dbReference>
<accession>A0A2G3A4T4</accession>
<dbReference type="PANTHER" id="PTHR13305">
    <property type="entry name" value="RIBOSOME BIOGENESIS PROTEIN NOP10"/>
    <property type="match status" value="1"/>
</dbReference>
<comment type="caution">
    <text evidence="6">The sequence shown here is derived from an EMBL/GenBank/DDBJ whole genome shotgun (WGS) entry which is preliminary data.</text>
</comment>
<dbReference type="GO" id="GO:0031120">
    <property type="term" value="P:snRNA pseudouridine synthesis"/>
    <property type="evidence" value="ECO:0000318"/>
    <property type="project" value="GO_Central"/>
</dbReference>
<gene>
    <name evidence="6" type="ORF">T459_04341</name>
</gene>
<dbReference type="GO" id="GO:0031118">
    <property type="term" value="P:rRNA pseudouridine synthesis"/>
    <property type="evidence" value="ECO:0000318"/>
    <property type="project" value="GO_Central"/>
</dbReference>
<dbReference type="GO" id="GO:0030515">
    <property type="term" value="F:snoRNA binding"/>
    <property type="evidence" value="ECO:0007669"/>
    <property type="project" value="InterPro"/>
</dbReference>
<evidence type="ECO:0000256" key="4">
    <source>
        <dbReference type="ARBA" id="ARBA00023274"/>
    </source>
</evidence>
<evidence type="ECO:0000256" key="1">
    <source>
        <dbReference type="ARBA" id="ARBA00009462"/>
    </source>
</evidence>
<dbReference type="Gramene" id="PHT89228">
    <property type="protein sequence ID" value="PHT89228"/>
    <property type="gene ID" value="T459_04341"/>
</dbReference>
<keyword evidence="4" id="KW-0687">Ribonucleoprotein</keyword>
<dbReference type="Pfam" id="PF04135">
    <property type="entry name" value="Nop10p"/>
    <property type="match status" value="1"/>
</dbReference>
<dbReference type="InterPro" id="IPR036756">
    <property type="entry name" value="H/ACA_rnp_Nop10_sf"/>
</dbReference>
<dbReference type="Proteomes" id="UP000222542">
    <property type="component" value="Unassembled WGS sequence"/>
</dbReference>
<dbReference type="GO" id="GO:0070034">
    <property type="term" value="F:telomerase RNA binding"/>
    <property type="evidence" value="ECO:0000318"/>
    <property type="project" value="GO_Central"/>
</dbReference>
<evidence type="ECO:0000256" key="3">
    <source>
        <dbReference type="ARBA" id="ARBA00022552"/>
    </source>
</evidence>
<organism evidence="6 7">
    <name type="scientific">Capsicum annuum</name>
    <name type="common">Capsicum pepper</name>
    <dbReference type="NCBI Taxonomy" id="4072"/>
    <lineage>
        <taxon>Eukaryota</taxon>
        <taxon>Viridiplantae</taxon>
        <taxon>Streptophyta</taxon>
        <taxon>Embryophyta</taxon>
        <taxon>Tracheophyta</taxon>
        <taxon>Spermatophyta</taxon>
        <taxon>Magnoliopsida</taxon>
        <taxon>eudicotyledons</taxon>
        <taxon>Gunneridae</taxon>
        <taxon>Pentapetalae</taxon>
        <taxon>asterids</taxon>
        <taxon>lamiids</taxon>
        <taxon>Solanales</taxon>
        <taxon>Solanaceae</taxon>
        <taxon>Solanoideae</taxon>
        <taxon>Capsiceae</taxon>
        <taxon>Capsicum</taxon>
    </lineage>
</organism>
<keyword evidence="2" id="KW-0690">Ribosome biogenesis</keyword>
<reference evidence="6 7" key="1">
    <citation type="journal article" date="2014" name="Nat. Genet.">
        <title>Genome sequence of the hot pepper provides insights into the evolution of pungency in Capsicum species.</title>
        <authorList>
            <person name="Kim S."/>
            <person name="Park M."/>
            <person name="Yeom S.I."/>
            <person name="Kim Y.M."/>
            <person name="Lee J.M."/>
            <person name="Lee H.A."/>
            <person name="Seo E."/>
            <person name="Choi J."/>
            <person name="Cheong K."/>
            <person name="Kim K.T."/>
            <person name="Jung K."/>
            <person name="Lee G.W."/>
            <person name="Oh S.K."/>
            <person name="Bae C."/>
            <person name="Kim S.B."/>
            <person name="Lee H.Y."/>
            <person name="Kim S.Y."/>
            <person name="Kim M.S."/>
            <person name="Kang B.C."/>
            <person name="Jo Y.D."/>
            <person name="Yang H.B."/>
            <person name="Jeong H.J."/>
            <person name="Kang W.H."/>
            <person name="Kwon J.K."/>
            <person name="Shin C."/>
            <person name="Lim J.Y."/>
            <person name="Park J.H."/>
            <person name="Huh J.H."/>
            <person name="Kim J.S."/>
            <person name="Kim B.D."/>
            <person name="Cohen O."/>
            <person name="Paran I."/>
            <person name="Suh M.C."/>
            <person name="Lee S.B."/>
            <person name="Kim Y.K."/>
            <person name="Shin Y."/>
            <person name="Noh S.J."/>
            <person name="Park J."/>
            <person name="Seo Y.S."/>
            <person name="Kwon S.Y."/>
            <person name="Kim H.A."/>
            <person name="Park J.M."/>
            <person name="Kim H.J."/>
            <person name="Choi S.B."/>
            <person name="Bosland P.W."/>
            <person name="Reeves G."/>
            <person name="Jo S.H."/>
            <person name="Lee B.W."/>
            <person name="Cho H.T."/>
            <person name="Choi H.S."/>
            <person name="Lee M.S."/>
            <person name="Yu Y."/>
            <person name="Do Choi Y."/>
            <person name="Park B.S."/>
            <person name="van Deynze A."/>
            <person name="Ashrafi H."/>
            <person name="Hill T."/>
            <person name="Kim W.T."/>
            <person name="Pai H.S."/>
            <person name="Ahn H.K."/>
            <person name="Yeam I."/>
            <person name="Giovannoni J.J."/>
            <person name="Rose J.K."/>
            <person name="Sorensen I."/>
            <person name="Lee S.J."/>
            <person name="Kim R.W."/>
            <person name="Choi I.Y."/>
            <person name="Choi B.S."/>
            <person name="Lim J.S."/>
            <person name="Lee Y.H."/>
            <person name="Choi D."/>
        </authorList>
    </citation>
    <scope>NUCLEOTIDE SEQUENCE [LARGE SCALE GENOMIC DNA]</scope>
    <source>
        <strain evidence="7">cv. CM334</strain>
    </source>
</reference>
<dbReference type="InterPro" id="IPR007264">
    <property type="entry name" value="H/ACA_rnp_Nop10"/>
</dbReference>
<proteinExistence type="inferred from homology"/>
<evidence type="ECO:0000256" key="5">
    <source>
        <dbReference type="ARBA" id="ARBA00030185"/>
    </source>
</evidence>
<protein>
    <recommendedName>
        <fullName evidence="5">Nucleolar protein 10</fullName>
    </recommendedName>
</protein>
<dbReference type="PANTHER" id="PTHR13305:SF6">
    <property type="entry name" value="H_ACA RIBONUCLEOPROTEIN COMPLEX SUBUNIT 3-LIKE PROTEIN"/>
    <property type="match status" value="1"/>
</dbReference>
<dbReference type="SUPFAM" id="SSF144210">
    <property type="entry name" value="Nop10-like SnoRNP"/>
    <property type="match status" value="1"/>
</dbReference>
<evidence type="ECO:0000313" key="6">
    <source>
        <dbReference type="EMBL" id="PHT89228.1"/>
    </source>
</evidence>
<dbReference type="OMA" id="YFQFYIN"/>
<keyword evidence="7" id="KW-1185">Reference proteome</keyword>
<evidence type="ECO:0000313" key="7">
    <source>
        <dbReference type="Proteomes" id="UP000222542"/>
    </source>
</evidence>
<keyword evidence="3" id="KW-0698">rRNA processing</keyword>
<sequence length="92" mass="11213">MKKQNQRNSLCETLKKMYFQFYINKSSDKVYTIKKKSPVNLAIQFAHPIYFLSDDKILMRRMLLKKHFELLSIRKQDQKYSPFFMSIITFYS</sequence>
<evidence type="ECO:0000256" key="2">
    <source>
        <dbReference type="ARBA" id="ARBA00022517"/>
    </source>
</evidence>